<protein>
    <submittedName>
        <fullName evidence="3">TetR/AcrR family transcriptional regulator</fullName>
    </submittedName>
</protein>
<keyword evidence="4" id="KW-1185">Reference proteome</keyword>
<evidence type="ECO:0000313" key="3">
    <source>
        <dbReference type="EMBL" id="MFC3173701.1"/>
    </source>
</evidence>
<reference evidence="4" key="1">
    <citation type="journal article" date="2019" name="Int. J. Syst. Evol. Microbiol.">
        <title>The Global Catalogue of Microorganisms (GCM) 10K type strain sequencing project: providing services to taxonomists for standard genome sequencing and annotation.</title>
        <authorList>
            <consortium name="The Broad Institute Genomics Platform"/>
            <consortium name="The Broad Institute Genome Sequencing Center for Infectious Disease"/>
            <person name="Wu L."/>
            <person name="Ma J."/>
        </authorList>
    </citation>
    <scope>NUCLEOTIDE SEQUENCE [LARGE SCALE GENOMIC DNA]</scope>
    <source>
        <strain evidence="4">KCTC 42984</strain>
    </source>
</reference>
<dbReference type="InterPro" id="IPR001647">
    <property type="entry name" value="HTH_TetR"/>
</dbReference>
<organism evidence="3 4">
    <name type="scientific">Novosphingobium bradum</name>
    <dbReference type="NCBI Taxonomy" id="1737444"/>
    <lineage>
        <taxon>Bacteria</taxon>
        <taxon>Pseudomonadati</taxon>
        <taxon>Pseudomonadota</taxon>
        <taxon>Alphaproteobacteria</taxon>
        <taxon>Sphingomonadales</taxon>
        <taxon>Sphingomonadaceae</taxon>
        <taxon>Novosphingobium</taxon>
    </lineage>
</organism>
<sequence>MFDDIASRAAPAPAGQSLKDRLLFAAERVVAQRGFAGATVQEIHRAAATRNASAIHYHYGSLEGLLAAVFQSRTVRLDLATMRRSAEVEGIVAPLVRALAVFLEPRAEGNHYLRFLERALIETRLARTFVPREVMAQWEVAEALLARLLAASLPPRLVSIRLAFARTHFISGLAQVEAWLESGEGNGALLPMLVQAVIDATVAILSAPVTAALAREIAVVDQR</sequence>
<comment type="caution">
    <text evidence="3">The sequence shown here is derived from an EMBL/GenBank/DDBJ whole genome shotgun (WGS) entry which is preliminary data.</text>
</comment>
<dbReference type="Proteomes" id="UP001595604">
    <property type="component" value="Unassembled WGS sequence"/>
</dbReference>
<dbReference type="Gene3D" id="1.10.357.10">
    <property type="entry name" value="Tetracycline Repressor, domain 2"/>
    <property type="match status" value="1"/>
</dbReference>
<accession>A0ABV7ILW5</accession>
<dbReference type="SUPFAM" id="SSF46689">
    <property type="entry name" value="Homeodomain-like"/>
    <property type="match status" value="1"/>
</dbReference>
<proteinExistence type="predicted"/>
<dbReference type="EMBL" id="JBHRTQ010000005">
    <property type="protein sequence ID" value="MFC3173701.1"/>
    <property type="molecule type" value="Genomic_DNA"/>
</dbReference>
<name>A0ABV7ILW5_9SPHN</name>
<feature type="domain" description="HTH tetR-type" evidence="2">
    <location>
        <begin position="23"/>
        <end position="69"/>
    </location>
</feature>
<dbReference type="Pfam" id="PF00440">
    <property type="entry name" value="TetR_N"/>
    <property type="match status" value="1"/>
</dbReference>
<evidence type="ECO:0000259" key="2">
    <source>
        <dbReference type="Pfam" id="PF00440"/>
    </source>
</evidence>
<evidence type="ECO:0000313" key="4">
    <source>
        <dbReference type="Proteomes" id="UP001595604"/>
    </source>
</evidence>
<dbReference type="RefSeq" id="WP_379509086.1">
    <property type="nucleotide sequence ID" value="NZ_JBHRTQ010000005.1"/>
</dbReference>
<keyword evidence="1" id="KW-0238">DNA-binding</keyword>
<evidence type="ECO:0000256" key="1">
    <source>
        <dbReference type="ARBA" id="ARBA00023125"/>
    </source>
</evidence>
<gene>
    <name evidence="3" type="ORF">ACFOD9_05495</name>
</gene>
<dbReference type="InterPro" id="IPR009057">
    <property type="entry name" value="Homeodomain-like_sf"/>
</dbReference>